<proteinExistence type="predicted"/>
<dbReference type="Proteomes" id="UP001177021">
    <property type="component" value="Unassembled WGS sequence"/>
</dbReference>
<sequence>MRRNMTAIIKFVYVMTLFLLLFHVVTSDFIRYKCKSDFHCQDKLCTPPQIGKCLNKLCYCRIGSRGCKYDKDCPNYLCYPPKVGKCFSNKCYCSN</sequence>
<dbReference type="EMBL" id="CASHSV030000615">
    <property type="protein sequence ID" value="CAJ2668918.1"/>
    <property type="molecule type" value="Genomic_DNA"/>
</dbReference>
<keyword evidence="2" id="KW-1185">Reference proteome</keyword>
<comment type="caution">
    <text evidence="1">The sequence shown here is derived from an EMBL/GenBank/DDBJ whole genome shotgun (WGS) entry which is preliminary data.</text>
</comment>
<accession>A0ACB0LJU7</accession>
<evidence type="ECO:0000313" key="1">
    <source>
        <dbReference type="EMBL" id="CAJ2668918.1"/>
    </source>
</evidence>
<protein>
    <submittedName>
        <fullName evidence="1">Uncharacterized protein</fullName>
    </submittedName>
</protein>
<evidence type="ECO:0000313" key="2">
    <source>
        <dbReference type="Proteomes" id="UP001177021"/>
    </source>
</evidence>
<reference evidence="1" key="1">
    <citation type="submission" date="2023-10" db="EMBL/GenBank/DDBJ databases">
        <authorList>
            <person name="Rodriguez Cubillos JULIANA M."/>
            <person name="De Vega J."/>
        </authorList>
    </citation>
    <scope>NUCLEOTIDE SEQUENCE</scope>
</reference>
<name>A0ACB0LJU7_TRIPR</name>
<gene>
    <name evidence="1" type="ORF">MILVUS5_LOCUS33222</name>
</gene>
<organism evidence="1 2">
    <name type="scientific">Trifolium pratense</name>
    <name type="common">Red clover</name>
    <dbReference type="NCBI Taxonomy" id="57577"/>
    <lineage>
        <taxon>Eukaryota</taxon>
        <taxon>Viridiplantae</taxon>
        <taxon>Streptophyta</taxon>
        <taxon>Embryophyta</taxon>
        <taxon>Tracheophyta</taxon>
        <taxon>Spermatophyta</taxon>
        <taxon>Magnoliopsida</taxon>
        <taxon>eudicotyledons</taxon>
        <taxon>Gunneridae</taxon>
        <taxon>Pentapetalae</taxon>
        <taxon>rosids</taxon>
        <taxon>fabids</taxon>
        <taxon>Fabales</taxon>
        <taxon>Fabaceae</taxon>
        <taxon>Papilionoideae</taxon>
        <taxon>50 kb inversion clade</taxon>
        <taxon>NPAAA clade</taxon>
        <taxon>Hologalegina</taxon>
        <taxon>IRL clade</taxon>
        <taxon>Trifolieae</taxon>
        <taxon>Trifolium</taxon>
    </lineage>
</organism>